<feature type="compositionally biased region" description="Low complexity" evidence="7">
    <location>
        <begin position="122"/>
        <end position="136"/>
    </location>
</feature>
<dbReference type="NCBIfam" id="TIGR02927">
    <property type="entry name" value="SucB_Actino"/>
    <property type="match status" value="1"/>
</dbReference>
<keyword evidence="11" id="KW-1185">Reference proteome</keyword>
<evidence type="ECO:0000313" key="11">
    <source>
        <dbReference type="Proteomes" id="UP001500540"/>
    </source>
</evidence>
<dbReference type="InterPro" id="IPR001078">
    <property type="entry name" value="2-oxoacid_DH_actylTfrase"/>
</dbReference>
<dbReference type="Pfam" id="PF02817">
    <property type="entry name" value="E3_binding"/>
    <property type="match status" value="1"/>
</dbReference>
<feature type="compositionally biased region" description="Pro residues" evidence="7">
    <location>
        <begin position="105"/>
        <end position="121"/>
    </location>
</feature>
<feature type="domain" description="Lipoyl-binding" evidence="8">
    <location>
        <begin position="136"/>
        <end position="211"/>
    </location>
</feature>
<comment type="similarity">
    <text evidence="2 6">Belongs to the 2-oxoacid dehydrogenase family.</text>
</comment>
<dbReference type="Pfam" id="PF00364">
    <property type="entry name" value="Biotin_lipoyl"/>
    <property type="match status" value="2"/>
</dbReference>
<dbReference type="InterPro" id="IPR036625">
    <property type="entry name" value="E3-bd_dom_sf"/>
</dbReference>
<dbReference type="InterPro" id="IPR050743">
    <property type="entry name" value="2-oxoacid_DH_E2_comp"/>
</dbReference>
<dbReference type="EC" id="2.3.1.-" evidence="6"/>
<proteinExistence type="inferred from homology"/>
<keyword evidence="4 6" id="KW-0450">Lipoyl</keyword>
<evidence type="ECO:0000256" key="2">
    <source>
        <dbReference type="ARBA" id="ARBA00007317"/>
    </source>
</evidence>
<dbReference type="PROSITE" id="PS50968">
    <property type="entry name" value="BIOTINYL_LIPOYL"/>
    <property type="match status" value="2"/>
</dbReference>
<dbReference type="InterPro" id="IPR011053">
    <property type="entry name" value="Single_hybrid_motif"/>
</dbReference>
<reference evidence="11" key="1">
    <citation type="journal article" date="2019" name="Int. J. Syst. Evol. Microbiol.">
        <title>The Global Catalogue of Microorganisms (GCM) 10K type strain sequencing project: providing services to taxonomists for standard genome sequencing and annotation.</title>
        <authorList>
            <consortium name="The Broad Institute Genomics Platform"/>
            <consortium name="The Broad Institute Genome Sequencing Center for Infectious Disease"/>
            <person name="Wu L."/>
            <person name="Ma J."/>
        </authorList>
    </citation>
    <scope>NUCLEOTIDE SEQUENCE [LARGE SCALE GENOMIC DNA]</scope>
    <source>
        <strain evidence="11">JCM 16950</strain>
    </source>
</reference>
<dbReference type="RefSeq" id="WP_344783952.1">
    <property type="nucleotide sequence ID" value="NZ_BAABAF010000008.1"/>
</dbReference>
<feature type="compositionally biased region" description="Low complexity" evidence="7">
    <location>
        <begin position="258"/>
        <end position="267"/>
    </location>
</feature>
<dbReference type="SUPFAM" id="SSF47005">
    <property type="entry name" value="Peripheral subunit-binding domain of 2-oxo acid dehydrogenase complex"/>
    <property type="match status" value="1"/>
</dbReference>
<dbReference type="InterPro" id="IPR003016">
    <property type="entry name" value="2-oxoA_DH_lipoyl-BS"/>
</dbReference>
<evidence type="ECO:0000256" key="6">
    <source>
        <dbReference type="RuleBase" id="RU003423"/>
    </source>
</evidence>
<dbReference type="Pfam" id="PF00198">
    <property type="entry name" value="2-oxoacid_dh"/>
    <property type="match status" value="1"/>
</dbReference>
<dbReference type="PROSITE" id="PS00189">
    <property type="entry name" value="LIPOYL"/>
    <property type="match status" value="2"/>
</dbReference>
<evidence type="ECO:0000256" key="4">
    <source>
        <dbReference type="ARBA" id="ARBA00022823"/>
    </source>
</evidence>
<feature type="domain" description="Peripheral subunit-binding (PSBD)" evidence="9">
    <location>
        <begin position="287"/>
        <end position="324"/>
    </location>
</feature>
<sequence>MSTSVVLPALGESVTEGTVTRWLKNVGDTVTEDEGLLEISTDKVDTEIPSPVSGVLEEILVQEDETVEVGAVLAKIGDGAGSPAAAPAPDQAAAPAEPAEAAPAPAEPAPSEPSAPAPAAPEPAASAPTTQPAAGGKDIVLPELGESVTEGTVTRWLKSVGDTVAVDEPLLEISTDKVDTEIPSPIAGVLQEILVQEDETVDVGAVLARIGDGSAAAAPEPPAPAAEPAAPEQAAPPAEPVPAPQPAAPAEPAPAAPARPAAQAAPAAPAPPAPATAAAAAGDDITYVTPLVRRLAQQQGVDLSSVQGTGVGGRIRKEDVLKAAEVAAAAPAAEVPGAASAPVQVSPLRGTTAPMSRLRKVLAERAVASMQQTAQLTTLVEADVTNLAALRESTKGAFLAKTGNKPSFLPFFALAAAEALQAYPVIGATVDGDTIVYPATENLSIAVDTERGLLTPVLRDAGGKSIAQIAAEIADLAARTRDNKLKPDELSGGTFTVTNTGSRGALFDTPLVFLPQSAILGTGAVVKRPGVVTVDGTDAIAVRSYVYLALSYDHRIVDGADAARFLSVMKARLEAGAFEGNLGI</sequence>
<dbReference type="InterPro" id="IPR014276">
    <property type="entry name" value="2-oxoglutarate_DH_E2"/>
</dbReference>
<evidence type="ECO:0000256" key="1">
    <source>
        <dbReference type="ARBA" id="ARBA00001938"/>
    </source>
</evidence>
<evidence type="ECO:0000256" key="7">
    <source>
        <dbReference type="SAM" id="MobiDB-lite"/>
    </source>
</evidence>
<evidence type="ECO:0000259" key="9">
    <source>
        <dbReference type="PROSITE" id="PS51826"/>
    </source>
</evidence>
<name>A0ABP7GMW0_9MICO</name>
<dbReference type="PANTHER" id="PTHR43178:SF5">
    <property type="entry name" value="LIPOAMIDE ACYLTRANSFERASE COMPONENT OF BRANCHED-CHAIN ALPHA-KETO ACID DEHYDROGENASE COMPLEX, MITOCHONDRIAL"/>
    <property type="match status" value="1"/>
</dbReference>
<dbReference type="PANTHER" id="PTHR43178">
    <property type="entry name" value="DIHYDROLIPOAMIDE ACETYLTRANSFERASE COMPONENT OF PYRUVATE DEHYDROGENASE COMPLEX"/>
    <property type="match status" value="1"/>
</dbReference>
<dbReference type="InterPro" id="IPR000089">
    <property type="entry name" value="Biotin_lipoyl"/>
</dbReference>
<feature type="compositionally biased region" description="Pro residues" evidence="7">
    <location>
        <begin position="237"/>
        <end position="257"/>
    </location>
</feature>
<dbReference type="CDD" id="cd06849">
    <property type="entry name" value="lipoyl_domain"/>
    <property type="match status" value="2"/>
</dbReference>
<accession>A0ABP7GMW0</accession>
<dbReference type="Gene3D" id="4.10.320.10">
    <property type="entry name" value="E3-binding domain"/>
    <property type="match status" value="1"/>
</dbReference>
<feature type="compositionally biased region" description="Low complexity" evidence="7">
    <location>
        <begin position="226"/>
        <end position="236"/>
    </location>
</feature>
<dbReference type="SUPFAM" id="SSF52777">
    <property type="entry name" value="CoA-dependent acyltransferases"/>
    <property type="match status" value="1"/>
</dbReference>
<dbReference type="PROSITE" id="PS51826">
    <property type="entry name" value="PSBD"/>
    <property type="match status" value="1"/>
</dbReference>
<keyword evidence="3 6" id="KW-0808">Transferase</keyword>
<dbReference type="Proteomes" id="UP001500540">
    <property type="component" value="Unassembled WGS sequence"/>
</dbReference>
<dbReference type="Gene3D" id="3.30.559.10">
    <property type="entry name" value="Chloramphenicol acetyltransferase-like domain"/>
    <property type="match status" value="1"/>
</dbReference>
<comment type="cofactor">
    <cofactor evidence="1 6">
        <name>(R)-lipoate</name>
        <dbReference type="ChEBI" id="CHEBI:83088"/>
    </cofactor>
</comment>
<evidence type="ECO:0000259" key="8">
    <source>
        <dbReference type="PROSITE" id="PS50968"/>
    </source>
</evidence>
<organism evidence="10 11">
    <name type="scientific">Microbacterium kribbense</name>
    <dbReference type="NCBI Taxonomy" id="433645"/>
    <lineage>
        <taxon>Bacteria</taxon>
        <taxon>Bacillati</taxon>
        <taxon>Actinomycetota</taxon>
        <taxon>Actinomycetes</taxon>
        <taxon>Micrococcales</taxon>
        <taxon>Microbacteriaceae</taxon>
        <taxon>Microbacterium</taxon>
    </lineage>
</organism>
<feature type="domain" description="Lipoyl-binding" evidence="8">
    <location>
        <begin position="2"/>
        <end position="77"/>
    </location>
</feature>
<feature type="compositionally biased region" description="Low complexity" evidence="7">
    <location>
        <begin position="81"/>
        <end position="104"/>
    </location>
</feature>
<evidence type="ECO:0000256" key="3">
    <source>
        <dbReference type="ARBA" id="ARBA00022679"/>
    </source>
</evidence>
<dbReference type="InterPro" id="IPR004167">
    <property type="entry name" value="PSBD"/>
</dbReference>
<dbReference type="EMBL" id="BAABAF010000008">
    <property type="protein sequence ID" value="GAA3771217.1"/>
    <property type="molecule type" value="Genomic_DNA"/>
</dbReference>
<comment type="caution">
    <text evidence="10">The sequence shown here is derived from an EMBL/GenBank/DDBJ whole genome shotgun (WGS) entry which is preliminary data.</text>
</comment>
<evidence type="ECO:0000313" key="10">
    <source>
        <dbReference type="EMBL" id="GAA3771217.1"/>
    </source>
</evidence>
<feature type="region of interest" description="Disordered" evidence="7">
    <location>
        <begin position="80"/>
        <end position="137"/>
    </location>
</feature>
<evidence type="ECO:0000256" key="5">
    <source>
        <dbReference type="ARBA" id="ARBA00023315"/>
    </source>
</evidence>
<protein>
    <recommendedName>
        <fullName evidence="6">Dihydrolipoamide acetyltransferase component of pyruvate dehydrogenase complex</fullName>
        <ecNumber evidence="6">2.3.1.-</ecNumber>
    </recommendedName>
</protein>
<dbReference type="InterPro" id="IPR023213">
    <property type="entry name" value="CAT-like_dom_sf"/>
</dbReference>
<gene>
    <name evidence="10" type="primary">sucB</name>
    <name evidence="10" type="ORF">GCM10022240_24230</name>
</gene>
<keyword evidence="5 6" id="KW-0012">Acyltransferase</keyword>
<dbReference type="SUPFAM" id="SSF51230">
    <property type="entry name" value="Single hybrid motif"/>
    <property type="match status" value="2"/>
</dbReference>
<dbReference type="Gene3D" id="2.40.50.100">
    <property type="match status" value="2"/>
</dbReference>
<feature type="region of interest" description="Disordered" evidence="7">
    <location>
        <begin position="214"/>
        <end position="276"/>
    </location>
</feature>